<dbReference type="RefSeq" id="WP_305733164.1">
    <property type="nucleotide sequence ID" value="NZ_OW150024.1"/>
</dbReference>
<sequence>MSGNLFAGLPDAGAGEVFETLLTLPAVRIERIVSHGQATPEGEWYDQRQGEWVLLLAGGAGLQLEGEAGPRRLLPGDYLYLPPRCRHRVAWTDAGQVTVWLAVHIDSEAAAP</sequence>
<accession>A0ABN8HMY8</accession>
<dbReference type="Gene3D" id="2.60.120.10">
    <property type="entry name" value="Jelly Rolls"/>
    <property type="match status" value="1"/>
</dbReference>
<proteinExistence type="predicted"/>
<dbReference type="InterPro" id="IPR011051">
    <property type="entry name" value="RmlC_Cupin_sf"/>
</dbReference>
<keyword evidence="2" id="KW-1185">Reference proteome</keyword>
<dbReference type="EMBL" id="OW150024">
    <property type="protein sequence ID" value="CAH2032412.1"/>
    <property type="molecule type" value="Genomic_DNA"/>
</dbReference>
<dbReference type="SUPFAM" id="SSF51182">
    <property type="entry name" value="RmlC-like cupins"/>
    <property type="match status" value="1"/>
</dbReference>
<gene>
    <name evidence="1" type="ORF">GEAMG1_2576</name>
</gene>
<name>A0ABN8HMY8_9BACT</name>
<dbReference type="Proteomes" id="UP001295463">
    <property type="component" value="Chromosome"/>
</dbReference>
<protein>
    <submittedName>
        <fullName evidence="1">Cupin</fullName>
    </submittedName>
</protein>
<reference evidence="1 2" key="1">
    <citation type="submission" date="2022-03" db="EMBL/GenBank/DDBJ databases">
        <authorList>
            <person name="Koch H."/>
        </authorList>
    </citation>
    <scope>NUCLEOTIDE SEQUENCE [LARGE SCALE GENOMIC DNA]</scope>
    <source>
        <strain evidence="1 2">G1</strain>
    </source>
</reference>
<dbReference type="InterPro" id="IPR014710">
    <property type="entry name" value="RmlC-like_jellyroll"/>
</dbReference>
<dbReference type="CDD" id="cd06981">
    <property type="entry name" value="cupin_reut_a1446"/>
    <property type="match status" value="1"/>
</dbReference>
<organism evidence="1 2">
    <name type="scientific">Trichlorobacter ammonificans</name>
    <dbReference type="NCBI Taxonomy" id="2916410"/>
    <lineage>
        <taxon>Bacteria</taxon>
        <taxon>Pseudomonadati</taxon>
        <taxon>Thermodesulfobacteriota</taxon>
        <taxon>Desulfuromonadia</taxon>
        <taxon>Geobacterales</taxon>
        <taxon>Geobacteraceae</taxon>
        <taxon>Trichlorobacter</taxon>
    </lineage>
</organism>
<evidence type="ECO:0000313" key="2">
    <source>
        <dbReference type="Proteomes" id="UP001295463"/>
    </source>
</evidence>
<evidence type="ECO:0000313" key="1">
    <source>
        <dbReference type="EMBL" id="CAH2032412.1"/>
    </source>
</evidence>